<dbReference type="GO" id="GO:0005634">
    <property type="term" value="C:nucleus"/>
    <property type="evidence" value="ECO:0007669"/>
    <property type="project" value="UniProtKB-SubCell"/>
</dbReference>
<feature type="region of interest" description="Disordered" evidence="11">
    <location>
        <begin position="339"/>
        <end position="394"/>
    </location>
</feature>
<dbReference type="FunFam" id="3.40.50.300:FF:000888">
    <property type="entry name" value="GPN-loop GTPase 1"/>
    <property type="match status" value="1"/>
</dbReference>
<evidence type="ECO:0000313" key="13">
    <source>
        <dbReference type="Proteomes" id="UP000667349"/>
    </source>
</evidence>
<dbReference type="Gene3D" id="3.40.50.300">
    <property type="entry name" value="P-loop containing nucleotide triphosphate hydrolases"/>
    <property type="match status" value="1"/>
</dbReference>
<feature type="non-terminal residue" evidence="12">
    <location>
        <position position="1"/>
    </location>
</feature>
<dbReference type="InterPro" id="IPR027417">
    <property type="entry name" value="P-loop_NTPase"/>
</dbReference>
<keyword evidence="3 9" id="KW-0547">Nucleotide-binding</keyword>
<evidence type="ECO:0000256" key="6">
    <source>
        <dbReference type="ARBA" id="ARBA00023134"/>
    </source>
</evidence>
<feature type="non-terminal residue" evidence="12">
    <location>
        <position position="394"/>
    </location>
</feature>
<sequence>MEDIKRNSDTIETTNNVSDTASAMQDKSTDERKIPCIIVLGMAGAGKTSFVSRLVSRLYNKGKPYVVNLDPACREVIFPANIDVRDTVNYKEVMKQYNLGPNGGIVTSLNLFTTKFHQVIELINKANKEHNYVIFDTPGQIEVFTWSASGSIITEALASEFPTIIVYVVDTVRSVNPVTFMSNMLYACSILYKTKLPFIVVMNKIDIVEHSYAIDWMHNFDVFQEALDKESGYINNLTRSMALALDEFYSHLQCCGVSAKTGAGIDEFLELIEAAVKEYETSYKKDWEKFKMEREAQQKKAKKEQLEKASKKAMGEAVPFVTMVNNDHDTSEIYLRHAYNESSEDEDGTENNFEENEDEKEKNEESFRNFLERHRIEQTKRKNNQESEPNTSKN</sequence>
<dbReference type="PANTHER" id="PTHR21231">
    <property type="entry name" value="XPA-BINDING PROTEIN 1-RELATED"/>
    <property type="match status" value="1"/>
</dbReference>
<dbReference type="Pfam" id="PF03029">
    <property type="entry name" value="ATP_bind_1"/>
    <property type="match status" value="1"/>
</dbReference>
<dbReference type="GO" id="GO:0005737">
    <property type="term" value="C:cytoplasm"/>
    <property type="evidence" value="ECO:0007669"/>
    <property type="project" value="UniProtKB-SubCell"/>
</dbReference>
<evidence type="ECO:0000256" key="4">
    <source>
        <dbReference type="ARBA" id="ARBA00022801"/>
    </source>
</evidence>
<dbReference type="InterPro" id="IPR004130">
    <property type="entry name" value="Gpn"/>
</dbReference>
<evidence type="ECO:0000256" key="2">
    <source>
        <dbReference type="ARBA" id="ARBA00022490"/>
    </source>
</evidence>
<keyword evidence="4 9" id="KW-0378">Hydrolase</keyword>
<dbReference type="CDD" id="cd17870">
    <property type="entry name" value="GPN1"/>
    <property type="match status" value="1"/>
</dbReference>
<dbReference type="GO" id="GO:0003924">
    <property type="term" value="F:GTPase activity"/>
    <property type="evidence" value="ECO:0007669"/>
    <property type="project" value="InterPro"/>
</dbReference>
<evidence type="ECO:0000313" key="12">
    <source>
        <dbReference type="EMBL" id="KAG5311289.1"/>
    </source>
</evidence>
<feature type="compositionally biased region" description="Acidic residues" evidence="11">
    <location>
        <begin position="342"/>
        <end position="358"/>
    </location>
</feature>
<reference evidence="12" key="1">
    <citation type="submission" date="2020-02" db="EMBL/GenBank/DDBJ databases">
        <title>Relaxed selection underlies rapid genomic changes in the transitions from sociality to social parasitism in ants.</title>
        <authorList>
            <person name="Bi X."/>
        </authorList>
    </citation>
    <scope>NUCLEOTIDE SEQUENCE</scope>
    <source>
        <strain evidence="12">BGI-DK2013a</strain>
        <tissue evidence="12">Whole body</tissue>
    </source>
</reference>
<feature type="coiled-coil region" evidence="10">
    <location>
        <begin position="289"/>
        <end position="316"/>
    </location>
</feature>
<evidence type="ECO:0000256" key="7">
    <source>
        <dbReference type="ARBA" id="ARBA00023242"/>
    </source>
</evidence>
<comment type="subunit">
    <text evidence="9">Binds to RNA polymerase II.</text>
</comment>
<evidence type="ECO:0000256" key="5">
    <source>
        <dbReference type="ARBA" id="ARBA00023054"/>
    </source>
</evidence>
<keyword evidence="2 9" id="KW-0963">Cytoplasm</keyword>
<comment type="caution">
    <text evidence="12">The sequence shown here is derived from an EMBL/GenBank/DDBJ whole genome shotgun (WGS) entry which is preliminary data.</text>
</comment>
<dbReference type="EC" id="3.6.5.-" evidence="9"/>
<proteinExistence type="inferred from homology"/>
<evidence type="ECO:0000256" key="9">
    <source>
        <dbReference type="RuleBase" id="RU365059"/>
    </source>
</evidence>
<feature type="region of interest" description="Disordered" evidence="11">
    <location>
        <begin position="1"/>
        <end position="27"/>
    </location>
</feature>
<evidence type="ECO:0000256" key="1">
    <source>
        <dbReference type="ARBA" id="ARBA00005290"/>
    </source>
</evidence>
<keyword evidence="13" id="KW-1185">Reference proteome</keyword>
<dbReference type="PRINTS" id="PR00449">
    <property type="entry name" value="RASTRNSFRMNG"/>
</dbReference>
<keyword evidence="7" id="KW-0539">Nucleus</keyword>
<feature type="compositionally biased region" description="Basic and acidic residues" evidence="11">
    <location>
        <begin position="359"/>
        <end position="385"/>
    </location>
</feature>
<name>A0A836F0Y9_9HYME</name>
<comment type="function">
    <text evidence="8 9">Small GTPase required for proper nuclear import of RNA polymerase II (RNAPII). May act at an RNAP assembly step prior to nuclear import.</text>
</comment>
<gene>
    <name evidence="12" type="primary">Gpn1</name>
    <name evidence="12" type="ORF">G6Z75_0011980</name>
</gene>
<evidence type="ECO:0000256" key="11">
    <source>
        <dbReference type="SAM" id="MobiDB-lite"/>
    </source>
</evidence>
<comment type="subcellular location">
    <subcellularLocation>
        <location evidence="9">Cytoplasm</location>
    </subcellularLocation>
    <subcellularLocation>
        <location evidence="9">Nucleus</location>
    </subcellularLocation>
</comment>
<dbReference type="InterPro" id="IPR030230">
    <property type="entry name" value="Gpn1/Npa3/XAB1"/>
</dbReference>
<keyword evidence="6 9" id="KW-0342">GTP-binding</keyword>
<evidence type="ECO:0000256" key="8">
    <source>
        <dbReference type="ARBA" id="ARBA00055682"/>
    </source>
</evidence>
<feature type="compositionally biased region" description="Polar residues" evidence="11">
    <location>
        <begin position="10"/>
        <end position="26"/>
    </location>
</feature>
<accession>A0A836F0Y9</accession>
<dbReference type="PANTHER" id="PTHR21231:SF8">
    <property type="entry name" value="GPN-LOOP GTPASE 1"/>
    <property type="match status" value="1"/>
</dbReference>
<dbReference type="GO" id="GO:0005525">
    <property type="term" value="F:GTP binding"/>
    <property type="evidence" value="ECO:0007669"/>
    <property type="project" value="UniProtKB-KW"/>
</dbReference>
<protein>
    <recommendedName>
        <fullName evidence="9">GPN-loop GTPase</fullName>
        <ecNumber evidence="9">3.6.5.-</ecNumber>
    </recommendedName>
</protein>
<keyword evidence="5 10" id="KW-0175">Coiled coil</keyword>
<dbReference type="AlphaFoldDB" id="A0A836F0Y9"/>
<dbReference type="SUPFAM" id="SSF52540">
    <property type="entry name" value="P-loop containing nucleoside triphosphate hydrolases"/>
    <property type="match status" value="1"/>
</dbReference>
<comment type="similarity">
    <text evidence="1 9">Belongs to the GPN-loop GTPase family.</text>
</comment>
<dbReference type="Proteomes" id="UP000667349">
    <property type="component" value="Unassembled WGS sequence"/>
</dbReference>
<evidence type="ECO:0000256" key="10">
    <source>
        <dbReference type="SAM" id="Coils"/>
    </source>
</evidence>
<dbReference type="EMBL" id="JAANHZ010000418">
    <property type="protein sequence ID" value="KAG5311289.1"/>
    <property type="molecule type" value="Genomic_DNA"/>
</dbReference>
<organism evidence="12 13">
    <name type="scientific">Acromyrmex insinuator</name>
    <dbReference type="NCBI Taxonomy" id="230686"/>
    <lineage>
        <taxon>Eukaryota</taxon>
        <taxon>Metazoa</taxon>
        <taxon>Ecdysozoa</taxon>
        <taxon>Arthropoda</taxon>
        <taxon>Hexapoda</taxon>
        <taxon>Insecta</taxon>
        <taxon>Pterygota</taxon>
        <taxon>Neoptera</taxon>
        <taxon>Endopterygota</taxon>
        <taxon>Hymenoptera</taxon>
        <taxon>Apocrita</taxon>
        <taxon>Aculeata</taxon>
        <taxon>Formicoidea</taxon>
        <taxon>Formicidae</taxon>
        <taxon>Myrmicinae</taxon>
        <taxon>Acromyrmex</taxon>
    </lineage>
</organism>
<evidence type="ECO:0000256" key="3">
    <source>
        <dbReference type="ARBA" id="ARBA00022741"/>
    </source>
</evidence>